<dbReference type="RefSeq" id="WP_186642921.1">
    <property type="nucleotide sequence ID" value="NZ_JABWQX020000001.1"/>
</dbReference>
<reference evidence="2" key="3">
    <citation type="submission" date="2021-06" db="EMBL/GenBank/DDBJ databases">
        <title>Updating the genus Pseudomonas: Description of 43 new species and partition of the Pseudomonas putida group.</title>
        <authorList>
            <person name="Girard L."/>
            <person name="Lood C."/>
            <person name="Vandamme P."/>
            <person name="Rokni-Zadeh H."/>
            <person name="Van Noort V."/>
            <person name="Hofte M."/>
            <person name="Lavigne R."/>
            <person name="De Mot R."/>
        </authorList>
    </citation>
    <scope>NUCLEOTIDE SEQUENCE</scope>
    <source>
        <strain evidence="2">SWRI102</strain>
    </source>
</reference>
<dbReference type="EMBL" id="JABWQX010000001">
    <property type="protein sequence ID" value="MBC3394903.1"/>
    <property type="molecule type" value="Genomic_DNA"/>
</dbReference>
<accession>A0A923FMC6</accession>
<dbReference type="InterPro" id="IPR019719">
    <property type="entry name" value="DUF2599"/>
</dbReference>
<organism evidence="1">
    <name type="scientific">Pseudomonas marvdashtae</name>
    <dbReference type="NCBI Taxonomy" id="2745500"/>
    <lineage>
        <taxon>Bacteria</taxon>
        <taxon>Pseudomonadati</taxon>
        <taxon>Pseudomonadota</taxon>
        <taxon>Gammaproteobacteria</taxon>
        <taxon>Pseudomonadales</taxon>
        <taxon>Pseudomonadaceae</taxon>
        <taxon>Pseudomonas</taxon>
    </lineage>
</organism>
<dbReference type="Proteomes" id="UP000659438">
    <property type="component" value="Unassembled WGS sequence"/>
</dbReference>
<evidence type="ECO:0000313" key="2">
    <source>
        <dbReference type="EMBL" id="MBV4552358.1"/>
    </source>
</evidence>
<name>A0A923FMC6_9PSED</name>
<sequence>MNTSLHYSSHSTTRACPPLLLSIGLILHMGSTSAEQIPQAAPRPADSFIQTVERCDKYIESAQWMYRDFEWSFSITPTTCARRTPPEGTAYLWDELTRDYSNNRLWTNTHGLRHQLICHVVTARDKPQWNLEPWRPDVGYSLTVAAGCNHGTPLPEVAP</sequence>
<evidence type="ECO:0000313" key="3">
    <source>
        <dbReference type="Proteomes" id="UP000659438"/>
    </source>
</evidence>
<dbReference type="EMBL" id="JABWQX020000001">
    <property type="protein sequence ID" value="MBV4552358.1"/>
    <property type="molecule type" value="Genomic_DNA"/>
</dbReference>
<dbReference type="AlphaFoldDB" id="A0A923FMC6"/>
<keyword evidence="3" id="KW-1185">Reference proteome</keyword>
<gene>
    <name evidence="2" type="ORF">HU742_014535</name>
    <name evidence="1" type="ORF">HU742_06790</name>
</gene>
<dbReference type="Pfam" id="PF10783">
    <property type="entry name" value="DUF2599"/>
    <property type="match status" value="1"/>
</dbReference>
<reference evidence="1" key="2">
    <citation type="submission" date="2020-07" db="EMBL/GenBank/DDBJ databases">
        <authorList>
            <person name="Lood C."/>
            <person name="Girard L."/>
        </authorList>
    </citation>
    <scope>NUCLEOTIDE SEQUENCE</scope>
    <source>
        <strain evidence="1">SWRI102</strain>
    </source>
</reference>
<reference evidence="1 3" key="1">
    <citation type="journal article" date="2020" name="Microorganisms">
        <title>Reliable Identification of Environmental Pseudomonas Isolates Using the rpoD Gene.</title>
        <authorList>
            <consortium name="The Broad Institute Genome Sequencing Platform"/>
            <person name="Girard L."/>
            <person name="Lood C."/>
            <person name="Rokni-Zadeh H."/>
            <person name="van Noort V."/>
            <person name="Lavigne R."/>
            <person name="De Mot R."/>
        </authorList>
    </citation>
    <scope>NUCLEOTIDE SEQUENCE</scope>
    <source>
        <strain evidence="1 3">SWRI102</strain>
    </source>
</reference>
<comment type="caution">
    <text evidence="1">The sequence shown here is derived from an EMBL/GenBank/DDBJ whole genome shotgun (WGS) entry which is preliminary data.</text>
</comment>
<evidence type="ECO:0000313" key="1">
    <source>
        <dbReference type="EMBL" id="MBC3394903.1"/>
    </source>
</evidence>
<protein>
    <submittedName>
        <fullName evidence="1">DUF2599 domain-containing protein</fullName>
    </submittedName>
</protein>
<proteinExistence type="predicted"/>